<dbReference type="EMBL" id="REGN01001052">
    <property type="protein sequence ID" value="RNA37368.1"/>
    <property type="molecule type" value="Genomic_DNA"/>
</dbReference>
<proteinExistence type="predicted"/>
<evidence type="ECO:0000313" key="1">
    <source>
        <dbReference type="EMBL" id="RNA37368.1"/>
    </source>
</evidence>
<dbReference type="AlphaFoldDB" id="A0A3M7SPD1"/>
<organism evidence="1 2">
    <name type="scientific">Brachionus plicatilis</name>
    <name type="common">Marine rotifer</name>
    <name type="synonym">Brachionus muelleri</name>
    <dbReference type="NCBI Taxonomy" id="10195"/>
    <lineage>
        <taxon>Eukaryota</taxon>
        <taxon>Metazoa</taxon>
        <taxon>Spiralia</taxon>
        <taxon>Gnathifera</taxon>
        <taxon>Rotifera</taxon>
        <taxon>Eurotatoria</taxon>
        <taxon>Monogononta</taxon>
        <taxon>Pseudotrocha</taxon>
        <taxon>Ploima</taxon>
        <taxon>Brachionidae</taxon>
        <taxon>Brachionus</taxon>
    </lineage>
</organism>
<protein>
    <submittedName>
        <fullName evidence="1">Uncharacterized protein</fullName>
    </submittedName>
</protein>
<comment type="caution">
    <text evidence="1">The sequence shown here is derived from an EMBL/GenBank/DDBJ whole genome shotgun (WGS) entry which is preliminary data.</text>
</comment>
<gene>
    <name evidence="1" type="ORF">BpHYR1_039233</name>
</gene>
<evidence type="ECO:0000313" key="2">
    <source>
        <dbReference type="Proteomes" id="UP000276133"/>
    </source>
</evidence>
<reference evidence="1 2" key="1">
    <citation type="journal article" date="2018" name="Sci. Rep.">
        <title>Genomic signatures of local adaptation to the degree of environmental predictability in rotifers.</title>
        <authorList>
            <person name="Franch-Gras L."/>
            <person name="Hahn C."/>
            <person name="Garcia-Roger E.M."/>
            <person name="Carmona M.J."/>
            <person name="Serra M."/>
            <person name="Gomez A."/>
        </authorList>
    </citation>
    <scope>NUCLEOTIDE SEQUENCE [LARGE SCALE GENOMIC DNA]</scope>
    <source>
        <strain evidence="1">HYR1</strain>
    </source>
</reference>
<keyword evidence="2" id="KW-1185">Reference proteome</keyword>
<sequence length="95" mass="10955">MKNSCNKFPFNEPVFVEPVIKKRSEKTWKKRGRKRKQICEIEEEKQMIQPPAKITNVEFNAKISQLFNFYNFGGLPLVTPPLPQPPTPASAPLEI</sequence>
<accession>A0A3M7SPD1</accession>
<name>A0A3M7SPD1_BRAPC</name>
<dbReference type="Proteomes" id="UP000276133">
    <property type="component" value="Unassembled WGS sequence"/>
</dbReference>